<dbReference type="InterPro" id="IPR052163">
    <property type="entry name" value="DGC-Regulatory_Protein"/>
</dbReference>
<protein>
    <submittedName>
        <fullName evidence="2">Sensor domain-containing diguanylate cyclase</fullName>
        <ecNumber evidence="2">2.7.7.65</ecNumber>
    </submittedName>
</protein>
<dbReference type="InterPro" id="IPR029787">
    <property type="entry name" value="Nucleotide_cyclase"/>
</dbReference>
<reference evidence="2 3" key="1">
    <citation type="submission" date="2024-03" db="EMBL/GenBank/DDBJ databases">
        <title>Human intestinal bacterial collection.</title>
        <authorList>
            <person name="Pauvert C."/>
            <person name="Hitch T.C.A."/>
            <person name="Clavel T."/>
        </authorList>
    </citation>
    <scope>NUCLEOTIDE SEQUENCE [LARGE SCALE GENOMIC DNA]</scope>
    <source>
        <strain evidence="2 3">CLA-JM-H10</strain>
    </source>
</reference>
<accession>A0ABV1GL22</accession>
<gene>
    <name evidence="2" type="ORF">WMO38_03500</name>
</gene>
<sequence>MADNQSGDFDISVENHEGSRLERRLASFDDKYNIFVSNKRFTSYLGSEALRSFKITDYIHPDDVESFKKFVEDKSFTGGEEVFRLKKKNNEWRYNIMRIHTEKGMIENRRNIGVEIIDIDESVGDYETAMDSLSRVRLLMSLTDEFAFIYDKETNMFKMFKYDRFNRIILYDMDIDQWKREMLSKSYVKYDEKAMLDTLVLNMKTYADSFSIKMNCAIRTQSDIFEAVRFIGTVHNESSGNKIIVGRVVSDESVGHASTAMEIMNELQYDSLTGVYNKKTITEYAKKRIAEEKEKRIVIAILDVDNFKSVNDTFGHLYGDKVLARVGGRLKEIVGEDGVIGRIGGDEFMIVFNGLDDDQVLRGMLRAIRTQIKWEFAEDFENLSITCSIGASIFPVNGRDYESLFKKADCCLYIAKEKGRDRYVFFRDEMHRASYEAMLNKSQLNAMNNPREIRELKNIASFMESAVTDSRKAVLDAMRHMKDTFGIDNINIYYGEGMKKVYSFGSDIPEAQDAMYVFSEEFQELMGENERFLQIGFADTFSDITPDFCGRMKAERIASTIQCYIGDKRNIKGLVTFNKCREASQWANYEIDCARIFAAVLSSMALNDIVTDDCAIY</sequence>
<dbReference type="PANTHER" id="PTHR46663">
    <property type="entry name" value="DIGUANYLATE CYCLASE DGCT-RELATED"/>
    <property type="match status" value="1"/>
</dbReference>
<feature type="domain" description="GGDEF" evidence="1">
    <location>
        <begin position="295"/>
        <end position="428"/>
    </location>
</feature>
<dbReference type="PROSITE" id="PS50887">
    <property type="entry name" value="GGDEF"/>
    <property type="match status" value="1"/>
</dbReference>
<dbReference type="EC" id="2.7.7.65" evidence="2"/>
<keyword evidence="2" id="KW-0808">Transferase</keyword>
<name>A0ABV1GL22_9FIRM</name>
<dbReference type="Gene3D" id="3.30.70.270">
    <property type="match status" value="1"/>
</dbReference>
<dbReference type="InterPro" id="IPR043128">
    <property type="entry name" value="Rev_trsase/Diguanyl_cyclase"/>
</dbReference>
<dbReference type="EMBL" id="JBBMES010000002">
    <property type="protein sequence ID" value="MEQ2534175.1"/>
    <property type="molecule type" value="Genomic_DNA"/>
</dbReference>
<keyword evidence="3" id="KW-1185">Reference proteome</keyword>
<organism evidence="2 3">
    <name type="scientific">Lachnospira intestinalis</name>
    <dbReference type="NCBI Taxonomy" id="3133158"/>
    <lineage>
        <taxon>Bacteria</taxon>
        <taxon>Bacillati</taxon>
        <taxon>Bacillota</taxon>
        <taxon>Clostridia</taxon>
        <taxon>Lachnospirales</taxon>
        <taxon>Lachnospiraceae</taxon>
        <taxon>Lachnospira</taxon>
    </lineage>
</organism>
<comment type="caution">
    <text evidence="2">The sequence shown here is derived from an EMBL/GenBank/DDBJ whole genome shotgun (WGS) entry which is preliminary data.</text>
</comment>
<evidence type="ECO:0000313" key="3">
    <source>
        <dbReference type="Proteomes" id="UP001480973"/>
    </source>
</evidence>
<dbReference type="SMART" id="SM00267">
    <property type="entry name" value="GGDEF"/>
    <property type="match status" value="1"/>
</dbReference>
<dbReference type="Gene3D" id="3.30.450.20">
    <property type="entry name" value="PAS domain"/>
    <property type="match status" value="1"/>
</dbReference>
<evidence type="ECO:0000259" key="1">
    <source>
        <dbReference type="PROSITE" id="PS50887"/>
    </source>
</evidence>
<dbReference type="SUPFAM" id="SSF55073">
    <property type="entry name" value="Nucleotide cyclase"/>
    <property type="match status" value="1"/>
</dbReference>
<dbReference type="InterPro" id="IPR000160">
    <property type="entry name" value="GGDEF_dom"/>
</dbReference>
<keyword evidence="2" id="KW-0548">Nucleotidyltransferase</keyword>
<dbReference type="CDD" id="cd01949">
    <property type="entry name" value="GGDEF"/>
    <property type="match status" value="1"/>
</dbReference>
<dbReference type="PANTHER" id="PTHR46663:SF2">
    <property type="entry name" value="GGDEF DOMAIN-CONTAINING PROTEIN"/>
    <property type="match status" value="1"/>
</dbReference>
<proteinExistence type="predicted"/>
<dbReference type="Pfam" id="PF00990">
    <property type="entry name" value="GGDEF"/>
    <property type="match status" value="1"/>
</dbReference>
<dbReference type="Proteomes" id="UP001480973">
    <property type="component" value="Unassembled WGS sequence"/>
</dbReference>
<evidence type="ECO:0000313" key="2">
    <source>
        <dbReference type="EMBL" id="MEQ2534175.1"/>
    </source>
</evidence>
<dbReference type="NCBIfam" id="TIGR00254">
    <property type="entry name" value="GGDEF"/>
    <property type="match status" value="1"/>
</dbReference>
<dbReference type="GO" id="GO:0052621">
    <property type="term" value="F:diguanylate cyclase activity"/>
    <property type="evidence" value="ECO:0007669"/>
    <property type="project" value="UniProtKB-EC"/>
</dbReference>